<dbReference type="InterPro" id="IPR030678">
    <property type="entry name" value="Peptide/Ni-bd"/>
</dbReference>
<evidence type="ECO:0000259" key="1">
    <source>
        <dbReference type="Pfam" id="PF00496"/>
    </source>
</evidence>
<keyword evidence="3" id="KW-1185">Reference proteome</keyword>
<dbReference type="PIRSF" id="PIRSF002741">
    <property type="entry name" value="MppA"/>
    <property type="match status" value="1"/>
</dbReference>
<dbReference type="GO" id="GO:0015833">
    <property type="term" value="P:peptide transport"/>
    <property type="evidence" value="ECO:0007669"/>
    <property type="project" value="TreeGrafter"/>
</dbReference>
<dbReference type="Pfam" id="PF00496">
    <property type="entry name" value="SBP_bac_5"/>
    <property type="match status" value="1"/>
</dbReference>
<organism evidence="2 3">
    <name type="scientific">Syntrophaceticus schinkii</name>
    <dbReference type="NCBI Taxonomy" id="499207"/>
    <lineage>
        <taxon>Bacteria</taxon>
        <taxon>Bacillati</taxon>
        <taxon>Bacillota</taxon>
        <taxon>Clostridia</taxon>
        <taxon>Thermoanaerobacterales</taxon>
        <taxon>Thermoanaerobacterales Family III. Incertae Sedis</taxon>
        <taxon>Syntrophaceticus</taxon>
    </lineage>
</organism>
<gene>
    <name evidence="2" type="ORF">SSCH_1150029</name>
</gene>
<name>A0A0B7MC19_9FIRM</name>
<sequence length="513" mass="57323">MRFKKAIFLLLVVLLSCGLLLGCDSEKEVQSEKDKVPQELVIGIGRDFYEGPETANFLHGSTGVWEGLTYPGDDLEPVMQLATKLTPDDTNKVWMVTLRDGVKFHDDSPLNADAVVKSVMRLKNTPKLDGYGTFLTLDKVEAVDDKTVKFTFNRPEPAFPAKVAYHGCPIFSPKSFNEEGKVTHPYGTGPFKFEDYKKGEELVITRNDNYWGKKAKLEKVTFKTVSDPSTRLAALTTGEIQAIVDVGGVLPEQASTIKEDKNLVLLTKPVTTSHYIIFNNKKGPFKDKNLRKAVSLSLDRAQLVDKVLSGYGEPADTIYTPQAEKWAEKGLWKTDKAKAKELAAKVDKPQKVNFVINAALANRWPYKSIAEILQSELKALNLDVELKSMEMAAWKDALEKGEFDMTLSPYTLMTGDPDFFFGRWIHSEGQMNVARGLGYTNPEADRLVAEAATGKDMASRQKLYSELQKLVAEDVPIAPVYNDVCIYATRNNVKDLKIDPLFKPSLEKVYITK</sequence>
<dbReference type="Gene3D" id="3.10.105.10">
    <property type="entry name" value="Dipeptide-binding Protein, Domain 3"/>
    <property type="match status" value="1"/>
</dbReference>
<accession>A0A0B7MC19</accession>
<feature type="domain" description="Solute-binding protein family 5" evidence="1">
    <location>
        <begin position="76"/>
        <end position="430"/>
    </location>
</feature>
<reference evidence="3" key="1">
    <citation type="submission" date="2015-01" db="EMBL/GenBank/DDBJ databases">
        <authorList>
            <person name="Manzoor Shahid"/>
            <person name="Zubair Saima"/>
        </authorList>
    </citation>
    <scope>NUCLEOTIDE SEQUENCE [LARGE SCALE GENOMIC DNA]</scope>
    <source>
        <strain evidence="3">Sp3</strain>
    </source>
</reference>
<dbReference type="GO" id="GO:0042597">
    <property type="term" value="C:periplasmic space"/>
    <property type="evidence" value="ECO:0007669"/>
    <property type="project" value="UniProtKB-ARBA"/>
</dbReference>
<proteinExistence type="predicted"/>
<dbReference type="Gene3D" id="3.90.76.10">
    <property type="entry name" value="Dipeptide-binding Protein, Domain 1"/>
    <property type="match status" value="1"/>
</dbReference>
<dbReference type="EMBL" id="CDRZ01000019">
    <property type="protein sequence ID" value="CEO87615.1"/>
    <property type="molecule type" value="Genomic_DNA"/>
</dbReference>
<dbReference type="SUPFAM" id="SSF53850">
    <property type="entry name" value="Periplasmic binding protein-like II"/>
    <property type="match status" value="1"/>
</dbReference>
<dbReference type="GO" id="GO:0043190">
    <property type="term" value="C:ATP-binding cassette (ABC) transporter complex"/>
    <property type="evidence" value="ECO:0007669"/>
    <property type="project" value="InterPro"/>
</dbReference>
<dbReference type="RefSeq" id="WP_198142083.1">
    <property type="nucleotide sequence ID" value="NZ_CDRZ01000019.1"/>
</dbReference>
<evidence type="ECO:0000313" key="3">
    <source>
        <dbReference type="Proteomes" id="UP000046155"/>
    </source>
</evidence>
<dbReference type="InterPro" id="IPR039424">
    <property type="entry name" value="SBP_5"/>
</dbReference>
<evidence type="ECO:0000313" key="2">
    <source>
        <dbReference type="EMBL" id="CEO87615.1"/>
    </source>
</evidence>
<dbReference type="PROSITE" id="PS51257">
    <property type="entry name" value="PROKAR_LIPOPROTEIN"/>
    <property type="match status" value="1"/>
</dbReference>
<dbReference type="CDD" id="cd00995">
    <property type="entry name" value="PBP2_NikA_DppA_OppA_like"/>
    <property type="match status" value="1"/>
</dbReference>
<dbReference type="Gene3D" id="3.40.190.10">
    <property type="entry name" value="Periplasmic binding protein-like II"/>
    <property type="match status" value="1"/>
</dbReference>
<dbReference type="Proteomes" id="UP000046155">
    <property type="component" value="Unassembled WGS sequence"/>
</dbReference>
<protein>
    <submittedName>
        <fullName evidence="2">ABC-type transporter, periplasmic subunit</fullName>
    </submittedName>
</protein>
<dbReference type="PANTHER" id="PTHR30290">
    <property type="entry name" value="PERIPLASMIC BINDING COMPONENT OF ABC TRANSPORTER"/>
    <property type="match status" value="1"/>
</dbReference>
<dbReference type="GO" id="GO:1904680">
    <property type="term" value="F:peptide transmembrane transporter activity"/>
    <property type="evidence" value="ECO:0007669"/>
    <property type="project" value="TreeGrafter"/>
</dbReference>
<dbReference type="AlphaFoldDB" id="A0A0B7MC19"/>
<dbReference type="InterPro" id="IPR000914">
    <property type="entry name" value="SBP_5_dom"/>
</dbReference>